<gene>
    <name evidence="1" type="ORF">BES08_13180</name>
</gene>
<organism evidence="1 2">
    <name type="scientific">Novosphingobium resinovorum</name>
    <dbReference type="NCBI Taxonomy" id="158500"/>
    <lineage>
        <taxon>Bacteria</taxon>
        <taxon>Pseudomonadati</taxon>
        <taxon>Pseudomonadota</taxon>
        <taxon>Alphaproteobacteria</taxon>
        <taxon>Sphingomonadales</taxon>
        <taxon>Sphingomonadaceae</taxon>
        <taxon>Novosphingobium</taxon>
    </lineage>
</organism>
<dbReference type="AlphaFoldDB" id="A0A1D8A697"/>
<keyword evidence="2" id="KW-1185">Reference proteome</keyword>
<evidence type="ECO:0000313" key="2">
    <source>
        <dbReference type="Proteomes" id="UP000094626"/>
    </source>
</evidence>
<dbReference type="KEGG" id="nre:BES08_13180"/>
<name>A0A1D8A697_9SPHN</name>
<reference evidence="2" key="1">
    <citation type="journal article" date="2017" name="J. Biotechnol.">
        <title>Complete genome sequence of Novosphingobium resinovorum SA1, a versatile xenobiotic-degrading bacterium capable of utilizing sulfanilic acid.</title>
        <authorList>
            <person name="Hegedus B."/>
            <person name="Kos P.B."/>
            <person name="Balint B."/>
            <person name="Maroti G."/>
            <person name="Gan H.M."/>
            <person name="Perei K."/>
            <person name="Rakhely G."/>
        </authorList>
    </citation>
    <scope>NUCLEOTIDE SEQUENCE [LARGE SCALE GENOMIC DNA]</scope>
    <source>
        <strain evidence="2">SA1</strain>
    </source>
</reference>
<proteinExistence type="predicted"/>
<accession>A0A1D8A697</accession>
<evidence type="ECO:0000313" key="1">
    <source>
        <dbReference type="EMBL" id="AOR77600.1"/>
    </source>
</evidence>
<dbReference type="EMBL" id="CP017075">
    <property type="protein sequence ID" value="AOR77600.1"/>
    <property type="molecule type" value="Genomic_DNA"/>
</dbReference>
<protein>
    <submittedName>
        <fullName evidence="1">Uncharacterized protein</fullName>
    </submittedName>
</protein>
<dbReference type="Proteomes" id="UP000094626">
    <property type="component" value="Chromosome"/>
</dbReference>
<sequence length="134" mass="14435">MIPGRIEEYANIRIGDVDALDPGDSRRCGIGAANQIAAIEIVAIEFYVADIIGRLRSQHPALESGGSVQDALLVSRVAMPAYDKVRTVGGPDLGIDLVDCARPKQNRLARVHCLLKRRRINRGIGHTAVADGPE</sequence>